<name>A0A0A7GD23_GEOAI</name>
<sequence length="71" mass="8420">MPDSSELFRWLSQEKTMVSFQMRLDRLYLLDKLVKSGEFKSRSHAIVTAIEDLLRQYYPELHSELEVNSNV</sequence>
<reference evidence="1 2" key="1">
    <citation type="journal article" date="2015" name="Appl. Environ. Microbiol.">
        <title>The Geoglobus acetivorans genome: Fe(III) reduction, acetate utilization, autotrophic growth, and degradation of aromatic compounds in a hyperthermophilic archaeon.</title>
        <authorList>
            <person name="Mardanov A.V."/>
            <person name="Slododkina G.B."/>
            <person name="Slobodkin A.I."/>
            <person name="Beletsky A.V."/>
            <person name="Gavrilov S.N."/>
            <person name="Kublanov I.V."/>
            <person name="Bonch-Osmolovskaya E.A."/>
            <person name="Skryabin K.G."/>
            <person name="Ravin N.V."/>
        </authorList>
    </citation>
    <scope>NUCLEOTIDE SEQUENCE [LARGE SCALE GENOMIC DNA]</scope>
    <source>
        <strain evidence="1 2">SBH6</strain>
    </source>
</reference>
<dbReference type="HOGENOM" id="CLU_2730175_0_0_2"/>
<dbReference type="Proteomes" id="UP000030624">
    <property type="component" value="Chromosome"/>
</dbReference>
<dbReference type="KEGG" id="gac:GACE_0886"/>
<evidence type="ECO:0000313" key="1">
    <source>
        <dbReference type="EMBL" id="AIY89934.1"/>
    </source>
</evidence>
<organism evidence="1 2">
    <name type="scientific">Geoglobus acetivorans</name>
    <dbReference type="NCBI Taxonomy" id="565033"/>
    <lineage>
        <taxon>Archaea</taxon>
        <taxon>Methanobacteriati</taxon>
        <taxon>Methanobacteriota</taxon>
        <taxon>Archaeoglobi</taxon>
        <taxon>Archaeoglobales</taxon>
        <taxon>Archaeoglobaceae</taxon>
        <taxon>Geoglobus</taxon>
    </lineage>
</organism>
<dbReference type="EMBL" id="CP009552">
    <property type="protein sequence ID" value="AIY89934.1"/>
    <property type="molecule type" value="Genomic_DNA"/>
</dbReference>
<evidence type="ECO:0000313" key="2">
    <source>
        <dbReference type="Proteomes" id="UP000030624"/>
    </source>
</evidence>
<accession>A0A0A7GD23</accession>
<protein>
    <recommendedName>
        <fullName evidence="3">Ribbon-helix-helix protein CopG domain-containing protein</fullName>
    </recommendedName>
</protein>
<evidence type="ECO:0008006" key="3">
    <source>
        <dbReference type="Google" id="ProtNLM"/>
    </source>
</evidence>
<dbReference type="CDD" id="cd22231">
    <property type="entry name" value="RHH_NikR_HicB-like"/>
    <property type="match status" value="1"/>
</dbReference>
<dbReference type="STRING" id="565033.GACE_0886"/>
<dbReference type="RefSeq" id="WP_048091499.1">
    <property type="nucleotide sequence ID" value="NZ_CP009552.1"/>
</dbReference>
<gene>
    <name evidence="1" type="ORF">GACE_0886</name>
</gene>
<dbReference type="AlphaFoldDB" id="A0A0A7GD23"/>
<proteinExistence type="predicted"/>
<dbReference type="GeneID" id="24797479"/>